<dbReference type="Proteomes" id="UP000709295">
    <property type="component" value="Unassembled WGS sequence"/>
</dbReference>
<gene>
    <name evidence="1" type="ORF">JG688_00015779</name>
</gene>
<comment type="caution">
    <text evidence="1">The sequence shown here is derived from an EMBL/GenBank/DDBJ whole genome shotgun (WGS) entry which is preliminary data.</text>
</comment>
<keyword evidence="2" id="KW-1185">Reference proteome</keyword>
<evidence type="ECO:0000313" key="1">
    <source>
        <dbReference type="EMBL" id="KAG6946897.1"/>
    </source>
</evidence>
<evidence type="ECO:0008006" key="3">
    <source>
        <dbReference type="Google" id="ProtNLM"/>
    </source>
</evidence>
<reference evidence="1" key="1">
    <citation type="submission" date="2021-01" db="EMBL/GenBank/DDBJ databases">
        <title>Phytophthora aleatoria, a newly-described species from Pinus radiata is distinct from Phytophthora cactorum isolates based on comparative genomics.</title>
        <authorList>
            <person name="Mcdougal R."/>
            <person name="Panda P."/>
            <person name="Williams N."/>
            <person name="Studholme D.J."/>
        </authorList>
    </citation>
    <scope>NUCLEOTIDE SEQUENCE</scope>
    <source>
        <strain evidence="1">NZFS 4037</strain>
    </source>
</reference>
<dbReference type="PANTHER" id="PTHR40866">
    <property type="entry name" value="BED-TYPE DOMAIN-CONTAINING PROTEIN"/>
    <property type="match status" value="1"/>
</dbReference>
<proteinExistence type="predicted"/>
<name>A0A8J5IDJ6_9STRA</name>
<dbReference type="AlphaFoldDB" id="A0A8J5IDJ6"/>
<sequence length="438" mass="49216">MQICPLQVEIPGSPAHFSKPDLEIWFRISGAVSALHEGVGGKVPGPPVVATYCCRERWTVCLVAGIVNLTRAVERIIAGKMPERFGLTLDGWTHASEHYIAVYARYEVHVKTLLLCMAPLLNEEEEDLSARGHMEFLATMLPRDYGKKLDQCCFLVADNCAVNRRLATLMGVPLVGCASHRHNRAVQVEMEDYEDDLVAVQKLIIRMRTLTQSAKLRTKTQLRPVIRQGIEVDRYFKLLEFMDASDDDLADLMPSPACNRRLRALLPDLKKVESVSKAIQGEDVSLLDARVWLDGLISIKPHYARFIGPRAEIVHSPDFEAGCVRLLPGNANRLTRGEKAPLSPFRRQGRLLSVRMRMKKKARLSSRSKYVDKVTRYDLLYIIPAASSVVECFCFSVARTAFGQERLGLLPITLAKILFLRENGACWDARTVDEATRS</sequence>
<accession>A0A8J5IDJ6</accession>
<protein>
    <recommendedName>
        <fullName evidence="3">HAT C-terminal dimerisation domain-containing protein</fullName>
    </recommendedName>
</protein>
<dbReference type="EMBL" id="JAENGY010001790">
    <property type="protein sequence ID" value="KAG6946897.1"/>
    <property type="molecule type" value="Genomic_DNA"/>
</dbReference>
<dbReference type="PANTHER" id="PTHR40866:SF1">
    <property type="entry name" value="BED-TYPE DOMAIN-CONTAINING PROTEIN"/>
    <property type="match status" value="1"/>
</dbReference>
<evidence type="ECO:0000313" key="2">
    <source>
        <dbReference type="Proteomes" id="UP000709295"/>
    </source>
</evidence>
<organism evidence="1 2">
    <name type="scientific">Phytophthora aleatoria</name>
    <dbReference type="NCBI Taxonomy" id="2496075"/>
    <lineage>
        <taxon>Eukaryota</taxon>
        <taxon>Sar</taxon>
        <taxon>Stramenopiles</taxon>
        <taxon>Oomycota</taxon>
        <taxon>Peronosporomycetes</taxon>
        <taxon>Peronosporales</taxon>
        <taxon>Peronosporaceae</taxon>
        <taxon>Phytophthora</taxon>
    </lineage>
</organism>